<gene>
    <name evidence="11" type="ORF">PXEA_LOCUS3532</name>
</gene>
<feature type="transmembrane region" description="Helical" evidence="9">
    <location>
        <begin position="34"/>
        <end position="56"/>
    </location>
</feature>
<keyword evidence="3 9" id="KW-0812">Transmembrane</keyword>
<dbReference type="PANTHER" id="PTHR24060">
    <property type="entry name" value="METABOTROPIC GLUTAMATE RECEPTOR"/>
    <property type="match status" value="1"/>
</dbReference>
<feature type="transmembrane region" description="Helical" evidence="9">
    <location>
        <begin position="109"/>
        <end position="129"/>
    </location>
</feature>
<dbReference type="PROSITE" id="PS00981">
    <property type="entry name" value="G_PROTEIN_RECEP_F3_3"/>
    <property type="match status" value="1"/>
</dbReference>
<evidence type="ECO:0000256" key="8">
    <source>
        <dbReference type="ARBA" id="ARBA00023224"/>
    </source>
</evidence>
<evidence type="ECO:0000256" key="7">
    <source>
        <dbReference type="ARBA" id="ARBA00023180"/>
    </source>
</evidence>
<evidence type="ECO:0000256" key="4">
    <source>
        <dbReference type="ARBA" id="ARBA00022989"/>
    </source>
</evidence>
<dbReference type="PROSITE" id="PS50259">
    <property type="entry name" value="G_PROTEIN_RECEP_F3_4"/>
    <property type="match status" value="1"/>
</dbReference>
<evidence type="ECO:0000256" key="1">
    <source>
        <dbReference type="ARBA" id="ARBA00004651"/>
    </source>
</evidence>
<dbReference type="PRINTS" id="PR00248">
    <property type="entry name" value="GPCRMGR"/>
</dbReference>
<feature type="transmembrane region" description="Helical" evidence="9">
    <location>
        <begin position="186"/>
        <end position="208"/>
    </location>
</feature>
<feature type="domain" description="G-protein coupled receptors family 3 profile" evidence="10">
    <location>
        <begin position="1"/>
        <end position="228"/>
    </location>
</feature>
<keyword evidence="4 9" id="KW-1133">Transmembrane helix</keyword>
<dbReference type="OrthoDB" id="425344at2759"/>
<keyword evidence="6 9" id="KW-0472">Membrane</keyword>
<evidence type="ECO:0000256" key="9">
    <source>
        <dbReference type="SAM" id="Phobius"/>
    </source>
</evidence>
<feature type="transmembrane region" description="Helical" evidence="9">
    <location>
        <begin position="6"/>
        <end position="22"/>
    </location>
</feature>
<keyword evidence="12" id="KW-1185">Reference proteome</keyword>
<dbReference type="GO" id="GO:0005886">
    <property type="term" value="C:plasma membrane"/>
    <property type="evidence" value="ECO:0007669"/>
    <property type="project" value="UniProtKB-SubCell"/>
</dbReference>
<dbReference type="InterPro" id="IPR000337">
    <property type="entry name" value="GPCR_3"/>
</dbReference>
<evidence type="ECO:0000256" key="5">
    <source>
        <dbReference type="ARBA" id="ARBA00023040"/>
    </source>
</evidence>
<dbReference type="InterPro" id="IPR017979">
    <property type="entry name" value="GPCR_3_CS"/>
</dbReference>
<keyword evidence="2" id="KW-1003">Cell membrane</keyword>
<protein>
    <recommendedName>
        <fullName evidence="10">G-protein coupled receptors family 3 profile domain-containing protein</fullName>
    </recommendedName>
</protein>
<organism evidence="11 12">
    <name type="scientific">Protopolystoma xenopodis</name>
    <dbReference type="NCBI Taxonomy" id="117903"/>
    <lineage>
        <taxon>Eukaryota</taxon>
        <taxon>Metazoa</taxon>
        <taxon>Spiralia</taxon>
        <taxon>Lophotrochozoa</taxon>
        <taxon>Platyhelminthes</taxon>
        <taxon>Monogenea</taxon>
        <taxon>Polyopisthocotylea</taxon>
        <taxon>Polystomatidea</taxon>
        <taxon>Polystomatidae</taxon>
        <taxon>Protopolystoma</taxon>
    </lineage>
</organism>
<dbReference type="InterPro" id="IPR017978">
    <property type="entry name" value="GPCR_3_C"/>
</dbReference>
<keyword evidence="7" id="KW-0325">Glycoprotein</keyword>
<reference evidence="11" key="1">
    <citation type="submission" date="2018-11" db="EMBL/GenBank/DDBJ databases">
        <authorList>
            <consortium name="Pathogen Informatics"/>
        </authorList>
    </citation>
    <scope>NUCLEOTIDE SEQUENCE</scope>
</reference>
<proteinExistence type="predicted"/>
<comment type="subcellular location">
    <subcellularLocation>
        <location evidence="1">Cell membrane</location>
        <topology evidence="1">Multi-pass membrane protein</topology>
    </subcellularLocation>
</comment>
<dbReference type="InterPro" id="IPR050726">
    <property type="entry name" value="mGluR"/>
</dbReference>
<dbReference type="Pfam" id="PF00003">
    <property type="entry name" value="7tm_3"/>
    <property type="match status" value="1"/>
</dbReference>
<feature type="transmembrane region" description="Helical" evidence="9">
    <location>
        <begin position="62"/>
        <end position="80"/>
    </location>
</feature>
<evidence type="ECO:0000313" key="11">
    <source>
        <dbReference type="EMBL" id="VEL10092.1"/>
    </source>
</evidence>
<keyword evidence="5" id="KW-0675">Receptor</keyword>
<keyword evidence="8" id="KW-0807">Transducer</keyword>
<dbReference type="GO" id="GO:0004930">
    <property type="term" value="F:G protein-coupled receptor activity"/>
    <property type="evidence" value="ECO:0007669"/>
    <property type="project" value="UniProtKB-KW"/>
</dbReference>
<evidence type="ECO:0000259" key="10">
    <source>
        <dbReference type="PROSITE" id="PS50259"/>
    </source>
</evidence>
<evidence type="ECO:0000313" key="12">
    <source>
        <dbReference type="Proteomes" id="UP000784294"/>
    </source>
</evidence>
<dbReference type="Proteomes" id="UP000784294">
    <property type="component" value="Unassembled WGS sequence"/>
</dbReference>
<keyword evidence="5" id="KW-0297">G-protein coupled receptor</keyword>
<dbReference type="AlphaFoldDB" id="A0A3S5FC39"/>
<sequence length="228" mass="25875">MAFSSLGILITASIIIIFVLYSNTPIIRATGRELTHLLLAGCLLCYAVSFFMMITPNKFTCALQRICIGLGFAVMYAPLVTKTNRIYRIFEAASRTTKRPAYVSPRSQIIITAVLIGIQLALSAIWIGFDPPSTRYFMTNPGQLELRCETKNTNFLISLAYNILLIIVCTAYAIKTRHIPENFNESKFIGFTMYTTCIIWLAFIPIYFTTMERIEVSYVTKQLMNIHF</sequence>
<comment type="caution">
    <text evidence="11">The sequence shown here is derived from an EMBL/GenBank/DDBJ whole genome shotgun (WGS) entry which is preliminary data.</text>
</comment>
<evidence type="ECO:0000256" key="2">
    <source>
        <dbReference type="ARBA" id="ARBA00022475"/>
    </source>
</evidence>
<feature type="transmembrane region" description="Helical" evidence="9">
    <location>
        <begin position="155"/>
        <end position="174"/>
    </location>
</feature>
<evidence type="ECO:0000256" key="3">
    <source>
        <dbReference type="ARBA" id="ARBA00022692"/>
    </source>
</evidence>
<dbReference type="EMBL" id="CAAALY010008015">
    <property type="protein sequence ID" value="VEL10092.1"/>
    <property type="molecule type" value="Genomic_DNA"/>
</dbReference>
<evidence type="ECO:0000256" key="6">
    <source>
        <dbReference type="ARBA" id="ARBA00023136"/>
    </source>
</evidence>
<accession>A0A3S5FC39</accession>
<name>A0A3S5FC39_9PLAT</name>